<organism evidence="1 2">
    <name type="scientific">Sphingobium tyrosinilyticum</name>
    <dbReference type="NCBI Taxonomy" id="2715436"/>
    <lineage>
        <taxon>Bacteria</taxon>
        <taxon>Pseudomonadati</taxon>
        <taxon>Pseudomonadota</taxon>
        <taxon>Alphaproteobacteria</taxon>
        <taxon>Sphingomonadales</taxon>
        <taxon>Sphingomonadaceae</taxon>
        <taxon>Sphingobium</taxon>
    </lineage>
</organism>
<keyword evidence="2" id="KW-1185">Reference proteome</keyword>
<protein>
    <submittedName>
        <fullName evidence="1">Uncharacterized protein</fullName>
    </submittedName>
</protein>
<accession>A0ABV9F108</accession>
<name>A0ABV9F108_9SPHN</name>
<gene>
    <name evidence="1" type="ORF">ACFO3E_15550</name>
</gene>
<proteinExistence type="predicted"/>
<evidence type="ECO:0000313" key="1">
    <source>
        <dbReference type="EMBL" id="MFC4595592.1"/>
    </source>
</evidence>
<comment type="caution">
    <text evidence="1">The sequence shown here is derived from an EMBL/GenBank/DDBJ whole genome shotgun (WGS) entry which is preliminary data.</text>
</comment>
<dbReference type="Proteomes" id="UP001595957">
    <property type="component" value="Unassembled WGS sequence"/>
</dbReference>
<dbReference type="EMBL" id="JBHSFZ010000048">
    <property type="protein sequence ID" value="MFC4595592.1"/>
    <property type="molecule type" value="Genomic_DNA"/>
</dbReference>
<reference evidence="2" key="1">
    <citation type="journal article" date="2019" name="Int. J. Syst. Evol. Microbiol.">
        <title>The Global Catalogue of Microorganisms (GCM) 10K type strain sequencing project: providing services to taxonomists for standard genome sequencing and annotation.</title>
        <authorList>
            <consortium name="The Broad Institute Genomics Platform"/>
            <consortium name="The Broad Institute Genome Sequencing Center for Infectious Disease"/>
            <person name="Wu L."/>
            <person name="Ma J."/>
        </authorList>
    </citation>
    <scope>NUCLEOTIDE SEQUENCE [LARGE SCALE GENOMIC DNA]</scope>
    <source>
        <strain evidence="2">NBRC 103632</strain>
    </source>
</reference>
<sequence>MSGIAEAGLIFLVIFILGFFERRDDGAGRRTYDQDEETWWSARRSWGEDRR</sequence>
<evidence type="ECO:0000313" key="2">
    <source>
        <dbReference type="Proteomes" id="UP001595957"/>
    </source>
</evidence>
<dbReference type="RefSeq" id="WP_380805942.1">
    <property type="nucleotide sequence ID" value="NZ_JBHSFZ010000048.1"/>
</dbReference>